<evidence type="ECO:0000256" key="1">
    <source>
        <dbReference type="SAM" id="Phobius"/>
    </source>
</evidence>
<keyword evidence="1" id="KW-0472">Membrane</keyword>
<keyword evidence="1" id="KW-0812">Transmembrane</keyword>
<dbReference type="RefSeq" id="WP_252444338.1">
    <property type="nucleotide sequence ID" value="NZ_JAGSOV010000067.1"/>
</dbReference>
<feature type="transmembrane region" description="Helical" evidence="1">
    <location>
        <begin position="16"/>
        <end position="40"/>
    </location>
</feature>
<comment type="caution">
    <text evidence="2">The sequence shown here is derived from an EMBL/GenBank/DDBJ whole genome shotgun (WGS) entry which is preliminary data.</text>
</comment>
<dbReference type="EMBL" id="JAGSOV010000067">
    <property type="protein sequence ID" value="MCO1659516.1"/>
    <property type="molecule type" value="Genomic_DNA"/>
</dbReference>
<reference evidence="2" key="1">
    <citation type="submission" date="2021-04" db="EMBL/GenBank/DDBJ databases">
        <title>Pseudonocardia sp. nov., isolated from sandy soil of mangrove forest.</title>
        <authorList>
            <person name="Zan Z."/>
            <person name="Huang R."/>
            <person name="Liu W."/>
        </authorList>
    </citation>
    <scope>NUCLEOTIDE SEQUENCE</scope>
    <source>
        <strain evidence="2">S2-4</strain>
    </source>
</reference>
<evidence type="ECO:0000313" key="2">
    <source>
        <dbReference type="EMBL" id="MCO1659516.1"/>
    </source>
</evidence>
<feature type="transmembrane region" description="Helical" evidence="1">
    <location>
        <begin position="87"/>
        <end position="106"/>
    </location>
</feature>
<evidence type="ECO:0000313" key="3">
    <source>
        <dbReference type="Proteomes" id="UP001165283"/>
    </source>
</evidence>
<organism evidence="2 3">
    <name type="scientific">Pseudonocardia humida</name>
    <dbReference type="NCBI Taxonomy" id="2800819"/>
    <lineage>
        <taxon>Bacteria</taxon>
        <taxon>Bacillati</taxon>
        <taxon>Actinomycetota</taxon>
        <taxon>Actinomycetes</taxon>
        <taxon>Pseudonocardiales</taxon>
        <taxon>Pseudonocardiaceae</taxon>
        <taxon>Pseudonocardia</taxon>
    </lineage>
</organism>
<dbReference type="Proteomes" id="UP001165283">
    <property type="component" value="Unassembled WGS sequence"/>
</dbReference>
<sequence length="150" mass="15913">MSTTTVGMGTERAVRVLLWAAVAVEAVIGVWAQFFPVGFYEDFPLGWGWVQLLPPYNEHLVRDVGGLSLALVVVLAAAALRPDRWSARVAALAGAVFVVPHTIFHATHMAHFPAFDAVAQTVGNVGLCVLVAAIWVLAGRLPARTGGSGR</sequence>
<keyword evidence="1" id="KW-1133">Transmembrane helix</keyword>
<proteinExistence type="predicted"/>
<keyword evidence="3" id="KW-1185">Reference proteome</keyword>
<protein>
    <submittedName>
        <fullName evidence="2">Uncharacterized protein</fullName>
    </submittedName>
</protein>
<accession>A0ABT1A968</accession>
<gene>
    <name evidence="2" type="ORF">KDL28_31045</name>
</gene>
<feature type="transmembrane region" description="Helical" evidence="1">
    <location>
        <begin position="60"/>
        <end position="80"/>
    </location>
</feature>
<name>A0ABT1A968_9PSEU</name>
<feature type="transmembrane region" description="Helical" evidence="1">
    <location>
        <begin position="118"/>
        <end position="138"/>
    </location>
</feature>